<sequence>AEFKNMMVKEREDYIKQRERLGGKYDLVKLETQKASKRVFGTKAAIESVLKKFKGMVDKELNLILEIERRERAIEFFAHIIDEAKKWLEKLNSFSQYCNTLTQELNQDIQHKKLEKKGIKPFVHEIKPDLLTDWTPTVEPQDFLMWMENEKQMNIVKFAEMRIGEVKDILMEYGNSLEKVKEIKEKRIDDILRELSKDEKMEYIGLLDGIAAPLWQYDQGIVSGRYKTTNIYL</sequence>
<evidence type="ECO:0000313" key="1">
    <source>
        <dbReference type="EMBL" id="GAJ04249.1"/>
    </source>
</evidence>
<proteinExistence type="predicted"/>
<gene>
    <name evidence="1" type="ORF">S12H4_53699</name>
</gene>
<dbReference type="EMBL" id="BARW01034230">
    <property type="protein sequence ID" value="GAJ04249.1"/>
    <property type="molecule type" value="Genomic_DNA"/>
</dbReference>
<reference evidence="1" key="1">
    <citation type="journal article" date="2014" name="Front. Microbiol.">
        <title>High frequency of phylogenetically diverse reductive dehalogenase-homologous genes in deep subseafloor sedimentary metagenomes.</title>
        <authorList>
            <person name="Kawai M."/>
            <person name="Futagami T."/>
            <person name="Toyoda A."/>
            <person name="Takaki Y."/>
            <person name="Nishi S."/>
            <person name="Hori S."/>
            <person name="Arai W."/>
            <person name="Tsubouchi T."/>
            <person name="Morono Y."/>
            <person name="Uchiyama I."/>
            <person name="Ito T."/>
            <person name="Fujiyama A."/>
            <person name="Inagaki F."/>
            <person name="Takami H."/>
        </authorList>
    </citation>
    <scope>NUCLEOTIDE SEQUENCE</scope>
    <source>
        <strain evidence="1">Expedition CK06-06</strain>
    </source>
</reference>
<comment type="caution">
    <text evidence="1">The sequence shown here is derived from an EMBL/GenBank/DDBJ whole genome shotgun (WGS) entry which is preliminary data.</text>
</comment>
<feature type="non-terminal residue" evidence="1">
    <location>
        <position position="1"/>
    </location>
</feature>
<protein>
    <submittedName>
        <fullName evidence="1">Uncharacterized protein</fullName>
    </submittedName>
</protein>
<name>X1TG39_9ZZZZ</name>
<accession>X1TG39</accession>
<dbReference type="AlphaFoldDB" id="X1TG39"/>
<feature type="non-terminal residue" evidence="1">
    <location>
        <position position="233"/>
    </location>
</feature>
<organism evidence="1">
    <name type="scientific">marine sediment metagenome</name>
    <dbReference type="NCBI Taxonomy" id="412755"/>
    <lineage>
        <taxon>unclassified sequences</taxon>
        <taxon>metagenomes</taxon>
        <taxon>ecological metagenomes</taxon>
    </lineage>
</organism>